<dbReference type="PANTHER" id="PTHR44846">
    <property type="entry name" value="MANNOSYL-D-GLYCERATE TRANSPORT/METABOLISM SYSTEM REPRESSOR MNGR-RELATED"/>
    <property type="match status" value="1"/>
</dbReference>
<evidence type="ECO:0000313" key="5">
    <source>
        <dbReference type="EMBL" id="MFC5590298.1"/>
    </source>
</evidence>
<dbReference type="Pfam" id="PF07702">
    <property type="entry name" value="UTRA"/>
    <property type="match status" value="1"/>
</dbReference>
<evidence type="ECO:0000256" key="3">
    <source>
        <dbReference type="ARBA" id="ARBA00023163"/>
    </source>
</evidence>
<dbReference type="SMART" id="SM00866">
    <property type="entry name" value="UTRA"/>
    <property type="match status" value="1"/>
</dbReference>
<dbReference type="InterPro" id="IPR011663">
    <property type="entry name" value="UTRA"/>
</dbReference>
<evidence type="ECO:0000313" key="6">
    <source>
        <dbReference type="Proteomes" id="UP001596109"/>
    </source>
</evidence>
<dbReference type="SUPFAM" id="SSF64288">
    <property type="entry name" value="Chorismate lyase-like"/>
    <property type="match status" value="1"/>
</dbReference>
<dbReference type="CDD" id="cd07377">
    <property type="entry name" value="WHTH_GntR"/>
    <property type="match status" value="1"/>
</dbReference>
<organism evidence="5 6">
    <name type="scientific">Sporosarcina soli</name>
    <dbReference type="NCBI Taxonomy" id="334736"/>
    <lineage>
        <taxon>Bacteria</taxon>
        <taxon>Bacillati</taxon>
        <taxon>Bacillota</taxon>
        <taxon>Bacilli</taxon>
        <taxon>Bacillales</taxon>
        <taxon>Caryophanaceae</taxon>
        <taxon>Sporosarcina</taxon>
    </lineage>
</organism>
<dbReference type="PRINTS" id="PR00035">
    <property type="entry name" value="HTHGNTR"/>
</dbReference>
<protein>
    <submittedName>
        <fullName evidence="5">GntR family transcriptional regulator</fullName>
    </submittedName>
</protein>
<dbReference type="InterPro" id="IPR050679">
    <property type="entry name" value="Bact_HTH_transcr_reg"/>
</dbReference>
<dbReference type="InterPro" id="IPR000524">
    <property type="entry name" value="Tscrpt_reg_HTH_GntR"/>
</dbReference>
<dbReference type="Gene3D" id="3.40.1410.10">
    <property type="entry name" value="Chorismate lyase-like"/>
    <property type="match status" value="1"/>
</dbReference>
<dbReference type="InterPro" id="IPR036388">
    <property type="entry name" value="WH-like_DNA-bd_sf"/>
</dbReference>
<dbReference type="PROSITE" id="PS50949">
    <property type="entry name" value="HTH_GNTR"/>
    <property type="match status" value="1"/>
</dbReference>
<name>A0ABW0TMW0_9BACL</name>
<dbReference type="SMART" id="SM00345">
    <property type="entry name" value="HTH_GNTR"/>
    <property type="match status" value="1"/>
</dbReference>
<evidence type="ECO:0000256" key="2">
    <source>
        <dbReference type="ARBA" id="ARBA00023125"/>
    </source>
</evidence>
<dbReference type="InterPro" id="IPR028978">
    <property type="entry name" value="Chorismate_lyase_/UTRA_dom_sf"/>
</dbReference>
<dbReference type="Proteomes" id="UP001596109">
    <property type="component" value="Unassembled WGS sequence"/>
</dbReference>
<dbReference type="Gene3D" id="1.10.10.10">
    <property type="entry name" value="Winged helix-like DNA-binding domain superfamily/Winged helix DNA-binding domain"/>
    <property type="match status" value="1"/>
</dbReference>
<accession>A0ABW0TMW0</accession>
<proteinExistence type="predicted"/>
<gene>
    <name evidence="5" type="ORF">ACFPRA_15445</name>
</gene>
<keyword evidence="2" id="KW-0238">DNA-binding</keyword>
<dbReference type="PANTHER" id="PTHR44846:SF1">
    <property type="entry name" value="MANNOSYL-D-GLYCERATE TRANSPORT_METABOLISM SYSTEM REPRESSOR MNGR-RELATED"/>
    <property type="match status" value="1"/>
</dbReference>
<comment type="caution">
    <text evidence="5">The sequence shown here is derived from an EMBL/GenBank/DDBJ whole genome shotgun (WGS) entry which is preliminary data.</text>
</comment>
<feature type="domain" description="HTH gntR-type" evidence="4">
    <location>
        <begin position="9"/>
        <end position="77"/>
    </location>
</feature>
<evidence type="ECO:0000259" key="4">
    <source>
        <dbReference type="PROSITE" id="PS50949"/>
    </source>
</evidence>
<dbReference type="Pfam" id="PF00392">
    <property type="entry name" value="GntR"/>
    <property type="match status" value="1"/>
</dbReference>
<dbReference type="RefSeq" id="WP_381436542.1">
    <property type="nucleotide sequence ID" value="NZ_JBHSNO010000008.1"/>
</dbReference>
<evidence type="ECO:0000256" key="1">
    <source>
        <dbReference type="ARBA" id="ARBA00023015"/>
    </source>
</evidence>
<sequence length="263" mass="30242">MKLEEGSFIPLYYQIKKKLLYQIKAGELKENDKLPSEMELAKEFKVSRPTIRKALDELAYAGYLRKIKGKGTFVSSPKLKENLSVFTSFAENAQAIGESPEIKTLSKKQVAADEEIAAQLGLSSGDELIEIVLLRLINGRPVNLKTSYYPVSLFRSFFDQLLDHTPYFNLMESYLIDKYDLFPLKYARTFEIVMATEFEEDLLEVSNGSPLILWEDIMYLSNGKPAELSRTLYRSDKYQFHLEQNIESALIVKEKNKEALIEH</sequence>
<keyword evidence="6" id="KW-1185">Reference proteome</keyword>
<reference evidence="6" key="1">
    <citation type="journal article" date="2019" name="Int. J. Syst. Evol. Microbiol.">
        <title>The Global Catalogue of Microorganisms (GCM) 10K type strain sequencing project: providing services to taxonomists for standard genome sequencing and annotation.</title>
        <authorList>
            <consortium name="The Broad Institute Genomics Platform"/>
            <consortium name="The Broad Institute Genome Sequencing Center for Infectious Disease"/>
            <person name="Wu L."/>
            <person name="Ma J."/>
        </authorList>
    </citation>
    <scope>NUCLEOTIDE SEQUENCE [LARGE SCALE GENOMIC DNA]</scope>
    <source>
        <strain evidence="6">CGMCC 4.1434</strain>
    </source>
</reference>
<dbReference type="SUPFAM" id="SSF46785">
    <property type="entry name" value="Winged helix' DNA-binding domain"/>
    <property type="match status" value="1"/>
</dbReference>
<keyword evidence="1" id="KW-0805">Transcription regulation</keyword>
<dbReference type="EMBL" id="JBHSNO010000008">
    <property type="protein sequence ID" value="MFC5590298.1"/>
    <property type="molecule type" value="Genomic_DNA"/>
</dbReference>
<keyword evidence="3" id="KW-0804">Transcription</keyword>
<dbReference type="InterPro" id="IPR036390">
    <property type="entry name" value="WH_DNA-bd_sf"/>
</dbReference>